<dbReference type="EMBL" id="PGOL01007380">
    <property type="protein sequence ID" value="PKI32744.1"/>
    <property type="molecule type" value="Genomic_DNA"/>
</dbReference>
<gene>
    <name evidence="1" type="ORF">CRG98_046865</name>
</gene>
<name>A0A2I0HM28_PUNGR</name>
<evidence type="ECO:0000313" key="1">
    <source>
        <dbReference type="EMBL" id="PKI32744.1"/>
    </source>
</evidence>
<accession>A0A2I0HM28</accession>
<sequence length="73" mass="8109">MGACPESCLVHGRLPRGLQYAWGAYRMNLHNSQAPTQWTCRVHEHLLDGFARCTGACPAGCKVRCFPKKVHAN</sequence>
<dbReference type="AlphaFoldDB" id="A0A2I0HM28"/>
<proteinExistence type="predicted"/>
<keyword evidence="2" id="KW-1185">Reference proteome</keyword>
<comment type="caution">
    <text evidence="1">The sequence shown here is derived from an EMBL/GenBank/DDBJ whole genome shotgun (WGS) entry which is preliminary data.</text>
</comment>
<protein>
    <submittedName>
        <fullName evidence="1">Uncharacterized protein</fullName>
    </submittedName>
</protein>
<reference evidence="1 2" key="1">
    <citation type="submission" date="2017-11" db="EMBL/GenBank/DDBJ databases">
        <title>De-novo sequencing of pomegranate (Punica granatum L.) genome.</title>
        <authorList>
            <person name="Akparov Z."/>
            <person name="Amiraslanov A."/>
            <person name="Hajiyeva S."/>
            <person name="Abbasov M."/>
            <person name="Kaur K."/>
            <person name="Hamwieh A."/>
            <person name="Solovyev V."/>
            <person name="Salamov A."/>
            <person name="Braich B."/>
            <person name="Kosarev P."/>
            <person name="Mahmoud A."/>
            <person name="Hajiyev E."/>
            <person name="Babayeva S."/>
            <person name="Izzatullayeva V."/>
            <person name="Mammadov A."/>
            <person name="Mammadov A."/>
            <person name="Sharifova S."/>
            <person name="Ojaghi J."/>
            <person name="Eynullazada K."/>
            <person name="Bayramov B."/>
            <person name="Abdulazimova A."/>
            <person name="Shahmuradov I."/>
        </authorList>
    </citation>
    <scope>NUCLEOTIDE SEQUENCE [LARGE SCALE GENOMIC DNA]</scope>
    <source>
        <strain evidence="2">cv. AG2017</strain>
        <tissue evidence="1">Leaf</tissue>
    </source>
</reference>
<organism evidence="1 2">
    <name type="scientific">Punica granatum</name>
    <name type="common">Pomegranate</name>
    <dbReference type="NCBI Taxonomy" id="22663"/>
    <lineage>
        <taxon>Eukaryota</taxon>
        <taxon>Viridiplantae</taxon>
        <taxon>Streptophyta</taxon>
        <taxon>Embryophyta</taxon>
        <taxon>Tracheophyta</taxon>
        <taxon>Spermatophyta</taxon>
        <taxon>Magnoliopsida</taxon>
        <taxon>eudicotyledons</taxon>
        <taxon>Gunneridae</taxon>
        <taxon>Pentapetalae</taxon>
        <taxon>rosids</taxon>
        <taxon>malvids</taxon>
        <taxon>Myrtales</taxon>
        <taxon>Lythraceae</taxon>
        <taxon>Punica</taxon>
    </lineage>
</organism>
<dbReference type="Proteomes" id="UP000233551">
    <property type="component" value="Unassembled WGS sequence"/>
</dbReference>
<evidence type="ECO:0000313" key="2">
    <source>
        <dbReference type="Proteomes" id="UP000233551"/>
    </source>
</evidence>